<dbReference type="EMBL" id="WOSY01000009">
    <property type="protein sequence ID" value="NHN89040.1"/>
    <property type="molecule type" value="Genomic_DNA"/>
</dbReference>
<sequence length="281" mass="31748">MPLIVGNTYSRNDIADEIELMDLERAGNWLTGVSFYRQVYYVFVNIGAAGRFGRNYQNIWQGNSLIWHPAQDWNLEQNRLINLISGNFAVNIFWRIRDREKFTYAGSAIALEVSAGPPIEVVWGFYPNVNEFVAPPIAENINLPPAAAFRRGPPPAYGINRVLREDGPTSVYLFKMIGPTHHVFPEVPQASSIVKIGISNCIPRRLVEMSCSFPRGCALGWQHINSELFENGDIAYRVEQKILDGFLNNGESLGGEFAFISVEREQVIIEHMAADRRDNPF</sequence>
<proteinExistence type="predicted"/>
<reference evidence="1 2" key="1">
    <citation type="journal article" date="2020" name="Int. J. Syst. Evol. Microbiol.">
        <title>Novel acetic acid bacteria from cider fermentations: Acetobacter conturbans sp. nov. and Acetobacter fallax sp. nov.</title>
        <authorList>
            <person name="Sombolestani A.S."/>
            <person name="Cleenwerck I."/>
            <person name="Cnockaert M."/>
            <person name="Borremans W."/>
            <person name="Wieme A.D."/>
            <person name="De Vuyst L."/>
            <person name="Vandamme P."/>
        </authorList>
    </citation>
    <scope>NUCLEOTIDE SEQUENCE [LARGE SCALE GENOMIC DNA]</scope>
    <source>
        <strain evidence="1 2">LMG 1627</strain>
    </source>
</reference>
<dbReference type="Proteomes" id="UP000631653">
    <property type="component" value="Unassembled WGS sequence"/>
</dbReference>
<evidence type="ECO:0000313" key="2">
    <source>
        <dbReference type="Proteomes" id="UP000631653"/>
    </source>
</evidence>
<organism evidence="1 2">
    <name type="scientific">Acetobacter conturbans</name>
    <dbReference type="NCBI Taxonomy" id="1737472"/>
    <lineage>
        <taxon>Bacteria</taxon>
        <taxon>Pseudomonadati</taxon>
        <taxon>Pseudomonadota</taxon>
        <taxon>Alphaproteobacteria</taxon>
        <taxon>Acetobacterales</taxon>
        <taxon>Acetobacteraceae</taxon>
        <taxon>Acetobacter</taxon>
    </lineage>
</organism>
<keyword evidence="2" id="KW-1185">Reference proteome</keyword>
<gene>
    <name evidence="1" type="ORF">GOB81_10395</name>
</gene>
<comment type="caution">
    <text evidence="1">The sequence shown here is derived from an EMBL/GenBank/DDBJ whole genome shotgun (WGS) entry which is preliminary data.</text>
</comment>
<protein>
    <submittedName>
        <fullName evidence="1">Uncharacterized protein</fullName>
    </submittedName>
</protein>
<name>A0ABX0K1A2_9PROT</name>
<dbReference type="RefSeq" id="WP_173570365.1">
    <property type="nucleotide sequence ID" value="NZ_WOSY01000009.1"/>
</dbReference>
<accession>A0ABX0K1A2</accession>
<evidence type="ECO:0000313" key="1">
    <source>
        <dbReference type="EMBL" id="NHN89040.1"/>
    </source>
</evidence>